<feature type="region of interest" description="Disordered" evidence="1">
    <location>
        <begin position="181"/>
        <end position="317"/>
    </location>
</feature>
<feature type="non-terminal residue" evidence="2">
    <location>
        <position position="1"/>
    </location>
</feature>
<feature type="compositionally biased region" description="Basic and acidic residues" evidence="1">
    <location>
        <begin position="437"/>
        <end position="446"/>
    </location>
</feature>
<feature type="compositionally biased region" description="Basic and acidic residues" evidence="1">
    <location>
        <begin position="536"/>
        <end position="545"/>
    </location>
</feature>
<feature type="compositionally biased region" description="Low complexity" evidence="1">
    <location>
        <begin position="1"/>
        <end position="22"/>
    </location>
</feature>
<evidence type="ECO:0000313" key="2">
    <source>
        <dbReference type="EMBL" id="CAA9478434.1"/>
    </source>
</evidence>
<dbReference type="EMBL" id="CADCVK010000211">
    <property type="protein sequence ID" value="CAA9478434.1"/>
    <property type="molecule type" value="Genomic_DNA"/>
</dbReference>
<feature type="region of interest" description="Disordered" evidence="1">
    <location>
        <begin position="345"/>
        <end position="366"/>
    </location>
</feature>
<feature type="region of interest" description="Disordered" evidence="1">
    <location>
        <begin position="88"/>
        <end position="118"/>
    </location>
</feature>
<feature type="compositionally biased region" description="Gly residues" evidence="1">
    <location>
        <begin position="200"/>
        <end position="209"/>
    </location>
</feature>
<protein>
    <submittedName>
        <fullName evidence="2">Uncharacterized MFS-type transporter</fullName>
    </submittedName>
</protein>
<feature type="non-terminal residue" evidence="2">
    <location>
        <position position="677"/>
    </location>
</feature>
<sequence>DSGRSGRAPAPGPPLRARTLPGRPAPPQGRRPRRGLPAPRLHLSGARSTPPHAPGARRMVYRARDLYEPRGARGGGVLYWTGGGGERTAHGVGPRGARGGRRRPRAVRASGGVRDQQPRSRRLLPLRGEAGAHRGAVAQGPAGRGGLLLPPVPGRQEVPRLLPLRAGPRRAAVLPGPVRVPRLRQPRRGDVGQPLRRPGDGGAGRGGGLRARERGLRPVDGPARRRPAREQLRLRVVGPPPVQRGDDRPAGARRALVRGQVRAGGGADDGRVRRAAAGRGHADPGRRFPGRGGDTPALRLRPAHPPSRPALAPTGPAARLFRRPHPDLPEHPRRQVPLRHLHRARAEGGHRPRPVRGPRVPRAGPWAPLRASVVGRGARSVLRSQGRATGDRLRPRLRRARALGVLRPAGSVGCVAGRLARLRRLPDPDPAPYSVVRDARGRDPRPRRVRAGGPSNGRRAGPALWGLSRLRDAVRRHPERRPRPPVGDPALRPCGVPDPGPPRRPRGGGDRRLDGPNCRPSGRRRGLGYPGGAGARVDRPHHASHPDVPGARRRGRSLREGRRGDAGLQSGLYGDARGLRRDGLDLRVPLRTCSAALRPRPLRPGGRRAGRDGPPRRRALRHDRRRPRAAAGRLGLQAGRVRRRGPAPARRGGEGAADGKRAPAPGLPDLPHGGGAV</sequence>
<dbReference type="AlphaFoldDB" id="A0A6J4RV39"/>
<gene>
    <name evidence="2" type="ORF">AVDCRST_MAG12-1352</name>
</gene>
<feature type="region of interest" description="Disordered" evidence="1">
    <location>
        <begin position="595"/>
        <end position="677"/>
    </location>
</feature>
<accession>A0A6J4RV39</accession>
<feature type="region of interest" description="Disordered" evidence="1">
    <location>
        <begin position="1"/>
        <end position="57"/>
    </location>
</feature>
<evidence type="ECO:0000256" key="1">
    <source>
        <dbReference type="SAM" id="MobiDB-lite"/>
    </source>
</evidence>
<feature type="compositionally biased region" description="Low complexity" evidence="1">
    <location>
        <begin position="629"/>
        <end position="639"/>
    </location>
</feature>
<feature type="region of interest" description="Disordered" evidence="1">
    <location>
        <begin position="424"/>
        <end position="576"/>
    </location>
</feature>
<feature type="compositionally biased region" description="Low complexity" evidence="1">
    <location>
        <begin position="252"/>
        <end position="261"/>
    </location>
</feature>
<feature type="compositionally biased region" description="Basic residues" evidence="1">
    <location>
        <begin position="616"/>
        <end position="628"/>
    </location>
</feature>
<proteinExistence type="predicted"/>
<organism evidence="2">
    <name type="scientific">uncultured Rubrobacteraceae bacterium</name>
    <dbReference type="NCBI Taxonomy" id="349277"/>
    <lineage>
        <taxon>Bacteria</taxon>
        <taxon>Bacillati</taxon>
        <taxon>Actinomycetota</taxon>
        <taxon>Rubrobacteria</taxon>
        <taxon>Rubrobacterales</taxon>
        <taxon>Rubrobacteraceae</taxon>
        <taxon>environmental samples</taxon>
    </lineage>
</organism>
<reference evidence="2" key="1">
    <citation type="submission" date="2020-02" db="EMBL/GenBank/DDBJ databases">
        <authorList>
            <person name="Meier V. D."/>
        </authorList>
    </citation>
    <scope>NUCLEOTIDE SEQUENCE</scope>
    <source>
        <strain evidence="2">AVDCRST_MAG12</strain>
    </source>
</reference>
<feature type="compositionally biased region" description="Basic and acidic residues" evidence="1">
    <location>
        <begin position="651"/>
        <end position="661"/>
    </location>
</feature>
<feature type="compositionally biased region" description="Low complexity" evidence="1">
    <location>
        <begin position="357"/>
        <end position="366"/>
    </location>
</feature>
<name>A0A6J4RV39_9ACTN</name>